<evidence type="ECO:0000313" key="2">
    <source>
        <dbReference type="EMBL" id="OQR85981.1"/>
    </source>
</evidence>
<gene>
    <name evidence="2" type="ORF">ACHHYP_11120</name>
</gene>
<dbReference type="STRING" id="1202772.A0A1V9YJS8"/>
<keyword evidence="3" id="KW-1185">Reference proteome</keyword>
<evidence type="ECO:0000256" key="1">
    <source>
        <dbReference type="SAM" id="MobiDB-lite"/>
    </source>
</evidence>
<organism evidence="2 3">
    <name type="scientific">Achlya hypogyna</name>
    <name type="common">Oomycete</name>
    <name type="synonym">Protoachlya hypogyna</name>
    <dbReference type="NCBI Taxonomy" id="1202772"/>
    <lineage>
        <taxon>Eukaryota</taxon>
        <taxon>Sar</taxon>
        <taxon>Stramenopiles</taxon>
        <taxon>Oomycota</taxon>
        <taxon>Saprolegniomycetes</taxon>
        <taxon>Saprolegniales</taxon>
        <taxon>Achlyaceae</taxon>
        <taxon>Achlya</taxon>
    </lineage>
</organism>
<protein>
    <submittedName>
        <fullName evidence="2">Uncharacterized protein</fullName>
    </submittedName>
</protein>
<dbReference type="EMBL" id="JNBR01001546">
    <property type="protein sequence ID" value="OQR85981.1"/>
    <property type="molecule type" value="Genomic_DNA"/>
</dbReference>
<dbReference type="PANTHER" id="PTHR39474">
    <property type="entry name" value="UNNAMED PRODUCT"/>
    <property type="match status" value="1"/>
</dbReference>
<dbReference type="Proteomes" id="UP000243579">
    <property type="component" value="Unassembled WGS sequence"/>
</dbReference>
<dbReference type="OrthoDB" id="4590138at2759"/>
<name>A0A1V9YJS8_ACHHY</name>
<evidence type="ECO:0000313" key="3">
    <source>
        <dbReference type="Proteomes" id="UP000243579"/>
    </source>
</evidence>
<sequence length="90" mass="9679">MSNHPTDELLALPASTATPGGAPINVTAGGNSVALDHLGPMVVQPDGSLMRITDWAEKTDHEKEMISRLITKRNKQRLDALMLAQSAEMD</sequence>
<dbReference type="AlphaFoldDB" id="A0A1V9YJS8"/>
<proteinExistence type="predicted"/>
<dbReference type="PANTHER" id="PTHR39474:SF1">
    <property type="entry name" value="FUNGAL SPECIFIC TRANSCRIPTION FACTOR"/>
    <property type="match status" value="1"/>
</dbReference>
<feature type="region of interest" description="Disordered" evidence="1">
    <location>
        <begin position="1"/>
        <end position="23"/>
    </location>
</feature>
<reference evidence="2 3" key="1">
    <citation type="journal article" date="2014" name="Genome Biol. Evol.">
        <title>The secreted proteins of Achlya hypogyna and Thraustotheca clavata identify the ancestral oomycete secretome and reveal gene acquisitions by horizontal gene transfer.</title>
        <authorList>
            <person name="Misner I."/>
            <person name="Blouin N."/>
            <person name="Leonard G."/>
            <person name="Richards T.A."/>
            <person name="Lane C.E."/>
        </authorList>
    </citation>
    <scope>NUCLEOTIDE SEQUENCE [LARGE SCALE GENOMIC DNA]</scope>
    <source>
        <strain evidence="2 3">ATCC 48635</strain>
    </source>
</reference>
<comment type="caution">
    <text evidence="2">The sequence shown here is derived from an EMBL/GenBank/DDBJ whole genome shotgun (WGS) entry which is preliminary data.</text>
</comment>
<accession>A0A1V9YJS8</accession>